<dbReference type="Proteomes" id="UP000472269">
    <property type="component" value="Unplaced"/>
</dbReference>
<accession>A0A663MR90</accession>
<feature type="domain" description="DUF5581" evidence="2">
    <location>
        <begin position="31"/>
        <end position="186"/>
    </location>
</feature>
<protein>
    <submittedName>
        <fullName evidence="3">Fibronectin type III domain containing 11</fullName>
    </submittedName>
</protein>
<dbReference type="OMA" id="FLLHWNT"/>
<organism evidence="3 4">
    <name type="scientific">Athene cunicularia</name>
    <name type="common">Burrowing owl</name>
    <name type="synonym">Speotyto cunicularia</name>
    <dbReference type="NCBI Taxonomy" id="194338"/>
    <lineage>
        <taxon>Eukaryota</taxon>
        <taxon>Metazoa</taxon>
        <taxon>Chordata</taxon>
        <taxon>Craniata</taxon>
        <taxon>Vertebrata</taxon>
        <taxon>Euteleostomi</taxon>
        <taxon>Archelosauria</taxon>
        <taxon>Archosauria</taxon>
        <taxon>Dinosauria</taxon>
        <taxon>Saurischia</taxon>
        <taxon>Theropoda</taxon>
        <taxon>Coelurosauria</taxon>
        <taxon>Aves</taxon>
        <taxon>Neognathae</taxon>
        <taxon>Neoaves</taxon>
        <taxon>Telluraves</taxon>
        <taxon>Strigiformes</taxon>
        <taxon>Strigidae</taxon>
        <taxon>Athene</taxon>
    </lineage>
</organism>
<dbReference type="Ensembl" id="ENSACUT00000015990.1">
    <property type="protein sequence ID" value="ENSACUP00000014980.1"/>
    <property type="gene ID" value="ENSACUG00000010075.1"/>
</dbReference>
<evidence type="ECO:0000313" key="4">
    <source>
        <dbReference type="Proteomes" id="UP000472269"/>
    </source>
</evidence>
<dbReference type="PANTHER" id="PTHR14537">
    <property type="entry name" value="FIBRONECTIN TYPE III DOMAIN-CONTAINING PROTEIN 11"/>
    <property type="match status" value="1"/>
</dbReference>
<evidence type="ECO:0000259" key="1">
    <source>
        <dbReference type="Pfam" id="PF17744"/>
    </source>
</evidence>
<dbReference type="Pfam" id="PF20996">
    <property type="entry name" value="DUF5581_N"/>
    <property type="match status" value="1"/>
</dbReference>
<gene>
    <name evidence="3" type="primary">FNDC11</name>
</gene>
<dbReference type="InterPro" id="IPR049231">
    <property type="entry name" value="DUF5581_N"/>
</dbReference>
<reference evidence="3" key="1">
    <citation type="submission" date="2025-08" db="UniProtKB">
        <authorList>
            <consortium name="Ensembl"/>
        </authorList>
    </citation>
    <scope>IDENTIFICATION</scope>
</reference>
<feature type="domain" description="DUF5581" evidence="1">
    <location>
        <begin position="201"/>
        <end position="301"/>
    </location>
</feature>
<dbReference type="InterPro" id="IPR039581">
    <property type="entry name" value="FNDC11"/>
</dbReference>
<evidence type="ECO:0000313" key="3">
    <source>
        <dbReference type="Ensembl" id="ENSACUP00000014980.1"/>
    </source>
</evidence>
<name>A0A663MR90_ATHCN</name>
<keyword evidence="4" id="KW-1185">Reference proteome</keyword>
<dbReference type="AlphaFoldDB" id="A0A663MR90"/>
<sequence length="315" mass="36272">GDYVAVGIGLEDGSQTSTAWQTRSAEQGSASWEQYLERRSLVLQFLHSHLSFHYLQHHQIKVELLKKCYFYLEIEPKCVNVRDNHVTHCTSILQLIDPCRLQRVKEVGRNQIQIKLSLLTELLELLEQGREELSSYVETRDVTTFLSQWDVIMQKLSTLSELMETLLSLEVPGQIYVKHRLVSCVDLRHTELNVRISLHAKMPLIFDRNESFAQEDWAKLKWFTENQESVLEPCELLMKLLTNGSKAEPGYGMVQTVTSDTCVVHNLKPGRCYEFTVRRSDTQLLVFENWHDSMILKTKPKGVDPMDSGTCALEG</sequence>
<dbReference type="Pfam" id="PF17744">
    <property type="entry name" value="DUF5581"/>
    <property type="match status" value="1"/>
</dbReference>
<proteinExistence type="predicted"/>
<evidence type="ECO:0000259" key="2">
    <source>
        <dbReference type="Pfam" id="PF20996"/>
    </source>
</evidence>
<reference evidence="3" key="2">
    <citation type="submission" date="2025-09" db="UniProtKB">
        <authorList>
            <consortium name="Ensembl"/>
        </authorList>
    </citation>
    <scope>IDENTIFICATION</scope>
</reference>
<dbReference type="InterPro" id="IPR048317">
    <property type="entry name" value="DUF5581_C"/>
</dbReference>